<name>A0A2A2KVT4_9BILA</name>
<keyword evidence="2" id="KW-1185">Reference proteome</keyword>
<evidence type="ECO:0000313" key="1">
    <source>
        <dbReference type="EMBL" id="PAV78012.1"/>
    </source>
</evidence>
<gene>
    <name evidence="1" type="ORF">WR25_00901</name>
</gene>
<protein>
    <submittedName>
        <fullName evidence="1">Uncharacterized protein</fullName>
    </submittedName>
</protein>
<evidence type="ECO:0000313" key="2">
    <source>
        <dbReference type="Proteomes" id="UP000218231"/>
    </source>
</evidence>
<comment type="caution">
    <text evidence="1">The sequence shown here is derived from an EMBL/GenBank/DDBJ whole genome shotgun (WGS) entry which is preliminary data.</text>
</comment>
<reference evidence="1 2" key="1">
    <citation type="journal article" date="2017" name="Curr. Biol.">
        <title>Genome architecture and evolution of a unichromosomal asexual nematode.</title>
        <authorList>
            <person name="Fradin H."/>
            <person name="Zegar C."/>
            <person name="Gutwein M."/>
            <person name="Lucas J."/>
            <person name="Kovtun M."/>
            <person name="Corcoran D."/>
            <person name="Baugh L.R."/>
            <person name="Kiontke K."/>
            <person name="Gunsalus K."/>
            <person name="Fitch D.H."/>
            <person name="Piano F."/>
        </authorList>
    </citation>
    <scope>NUCLEOTIDE SEQUENCE [LARGE SCALE GENOMIC DNA]</scope>
    <source>
        <strain evidence="1">PF1309</strain>
    </source>
</reference>
<organism evidence="1 2">
    <name type="scientific">Diploscapter pachys</name>
    <dbReference type="NCBI Taxonomy" id="2018661"/>
    <lineage>
        <taxon>Eukaryota</taxon>
        <taxon>Metazoa</taxon>
        <taxon>Ecdysozoa</taxon>
        <taxon>Nematoda</taxon>
        <taxon>Chromadorea</taxon>
        <taxon>Rhabditida</taxon>
        <taxon>Rhabditina</taxon>
        <taxon>Rhabditomorpha</taxon>
        <taxon>Rhabditoidea</taxon>
        <taxon>Rhabditidae</taxon>
        <taxon>Diploscapter</taxon>
    </lineage>
</organism>
<dbReference type="AlphaFoldDB" id="A0A2A2KVT4"/>
<dbReference type="Proteomes" id="UP000218231">
    <property type="component" value="Unassembled WGS sequence"/>
</dbReference>
<proteinExistence type="predicted"/>
<accession>A0A2A2KVT4</accession>
<sequence length="110" mass="12743">MAHRGGGRLQGPLKLAELMQMAVRLLLLHLHRQILVALMEDGRLNRRLVVARQNMRVDEHEESRESVEDDQHSPFVGYRQEVDALEGHEQRTARGYIEMFLQEIEPFDGA</sequence>
<dbReference type="EMBL" id="LIAE01007628">
    <property type="protein sequence ID" value="PAV78012.1"/>
    <property type="molecule type" value="Genomic_DNA"/>
</dbReference>